<evidence type="ECO:0000256" key="5">
    <source>
        <dbReference type="SAM" id="SignalP"/>
    </source>
</evidence>
<accession>A0A3A1Y3E2</accession>
<organism evidence="7 8">
    <name type="scientific">Psittacicella hinzii</name>
    <dbReference type="NCBI Taxonomy" id="2028575"/>
    <lineage>
        <taxon>Bacteria</taxon>
        <taxon>Pseudomonadati</taxon>
        <taxon>Pseudomonadota</taxon>
        <taxon>Gammaproteobacteria</taxon>
        <taxon>Pasteurellales</taxon>
        <taxon>Psittacicellaceae</taxon>
        <taxon>Psittacicella</taxon>
    </lineage>
</organism>
<evidence type="ECO:0000256" key="2">
    <source>
        <dbReference type="ARBA" id="ARBA00005695"/>
    </source>
</evidence>
<keyword evidence="8" id="KW-1185">Reference proteome</keyword>
<dbReference type="Gene3D" id="3.90.76.10">
    <property type="entry name" value="Dipeptide-binding Protein, Domain 1"/>
    <property type="match status" value="1"/>
</dbReference>
<protein>
    <recommendedName>
        <fullName evidence="6">Solute-binding protein family 5 domain-containing protein</fullName>
    </recommendedName>
</protein>
<dbReference type="AlphaFoldDB" id="A0A3A1Y3E2"/>
<dbReference type="InterPro" id="IPR030678">
    <property type="entry name" value="Peptide/Ni-bd"/>
</dbReference>
<proteinExistence type="inferred from homology"/>
<evidence type="ECO:0000313" key="7">
    <source>
        <dbReference type="EMBL" id="RIY32753.1"/>
    </source>
</evidence>
<dbReference type="EMBL" id="NRHC01000047">
    <property type="protein sequence ID" value="RIY32753.1"/>
    <property type="molecule type" value="Genomic_DNA"/>
</dbReference>
<sequence length="536" mass="60732">MQQISTFKIGLTLLASLLATTSWAELPAGTKLAPEQSLRLAFPSSPDTLDPNMLKYGADFKTLRPVFDTLTRLNNQGKYVPVAAQSWSVSEDGLTWIFKLRPEAKWWDGKPVTASDFVYSWQRLTDRATAAPFGDYLVNANVVNAKEIFRGEKDKSELGVKALDDYTLEIKLTSPVAWLPEMLSAVLTAPVRQDLIEKYGDKWTAKENLVGNGPYQISSYQFNEQMTYSKWNDYWDAANVHLTKIQHDFTKDTNISYMRYLSGEYLVSEVPSQYIDKIEKEHANEVHKILAGRTGYLAFNPFRVPAKVRLALSLLTDRELITSQVLKTNIPTSSFASPYLADLQDVKQQAWFGRPQEENNAQARQLLAEAGYTPENPLVITLSQPISNENSKLYVAVANLWKTGSNGAVVLKQEALEPVALYAKYPKLDYDFIFAGYGMDYTQASTMYNIFLSDSPINNKRWQNPEYDRLLAEANSTIDGNKRAELYAQANELLVTDSPFQPVWYVQNTIIKKPQLQGYYTGLALTYYRDMYIVAE</sequence>
<evidence type="ECO:0000313" key="8">
    <source>
        <dbReference type="Proteomes" id="UP000265691"/>
    </source>
</evidence>
<dbReference type="Gene3D" id="3.40.190.10">
    <property type="entry name" value="Periplasmic binding protein-like II"/>
    <property type="match status" value="1"/>
</dbReference>
<dbReference type="Proteomes" id="UP000265691">
    <property type="component" value="Unassembled WGS sequence"/>
</dbReference>
<comment type="similarity">
    <text evidence="2">Belongs to the bacterial solute-binding protein 5 family.</text>
</comment>
<comment type="subcellular location">
    <subcellularLocation>
        <location evidence="1">Cell envelope</location>
    </subcellularLocation>
</comment>
<keyword evidence="4 5" id="KW-0732">Signal</keyword>
<evidence type="ECO:0000256" key="1">
    <source>
        <dbReference type="ARBA" id="ARBA00004196"/>
    </source>
</evidence>
<dbReference type="CDD" id="cd08504">
    <property type="entry name" value="PBP2_OppA"/>
    <property type="match status" value="1"/>
</dbReference>
<evidence type="ECO:0000256" key="4">
    <source>
        <dbReference type="ARBA" id="ARBA00022729"/>
    </source>
</evidence>
<evidence type="ECO:0000259" key="6">
    <source>
        <dbReference type="Pfam" id="PF00496"/>
    </source>
</evidence>
<dbReference type="GO" id="GO:0030288">
    <property type="term" value="C:outer membrane-bounded periplasmic space"/>
    <property type="evidence" value="ECO:0007669"/>
    <property type="project" value="TreeGrafter"/>
</dbReference>
<dbReference type="PANTHER" id="PTHR30290:SF10">
    <property type="entry name" value="PERIPLASMIC OLIGOPEPTIDE-BINDING PROTEIN-RELATED"/>
    <property type="match status" value="1"/>
</dbReference>
<dbReference type="PIRSF" id="PIRSF002741">
    <property type="entry name" value="MppA"/>
    <property type="match status" value="1"/>
</dbReference>
<dbReference type="InterPro" id="IPR000914">
    <property type="entry name" value="SBP_5_dom"/>
</dbReference>
<dbReference type="Pfam" id="PF00496">
    <property type="entry name" value="SBP_bac_5"/>
    <property type="match status" value="1"/>
</dbReference>
<dbReference type="OrthoDB" id="9801912at2"/>
<dbReference type="FunFam" id="3.90.76.10:FF:000001">
    <property type="entry name" value="Oligopeptide ABC transporter substrate-binding protein"/>
    <property type="match status" value="1"/>
</dbReference>
<dbReference type="InterPro" id="IPR039424">
    <property type="entry name" value="SBP_5"/>
</dbReference>
<feature type="chain" id="PRO_5017383728" description="Solute-binding protein family 5 domain-containing protein" evidence="5">
    <location>
        <begin position="25"/>
        <end position="536"/>
    </location>
</feature>
<dbReference type="GO" id="GO:1904680">
    <property type="term" value="F:peptide transmembrane transporter activity"/>
    <property type="evidence" value="ECO:0007669"/>
    <property type="project" value="TreeGrafter"/>
</dbReference>
<dbReference type="PANTHER" id="PTHR30290">
    <property type="entry name" value="PERIPLASMIC BINDING COMPONENT OF ABC TRANSPORTER"/>
    <property type="match status" value="1"/>
</dbReference>
<dbReference type="GO" id="GO:0043190">
    <property type="term" value="C:ATP-binding cassette (ABC) transporter complex"/>
    <property type="evidence" value="ECO:0007669"/>
    <property type="project" value="InterPro"/>
</dbReference>
<dbReference type="Gene3D" id="3.10.105.10">
    <property type="entry name" value="Dipeptide-binding Protein, Domain 3"/>
    <property type="match status" value="1"/>
</dbReference>
<feature type="signal peptide" evidence="5">
    <location>
        <begin position="1"/>
        <end position="24"/>
    </location>
</feature>
<comment type="caution">
    <text evidence="7">The sequence shown here is derived from an EMBL/GenBank/DDBJ whole genome shotgun (WGS) entry which is preliminary data.</text>
</comment>
<dbReference type="SUPFAM" id="SSF53850">
    <property type="entry name" value="Periplasmic binding protein-like II"/>
    <property type="match status" value="1"/>
</dbReference>
<feature type="domain" description="Solute-binding protein family 5" evidence="6">
    <location>
        <begin position="78"/>
        <end position="458"/>
    </location>
</feature>
<evidence type="ECO:0000256" key="3">
    <source>
        <dbReference type="ARBA" id="ARBA00022448"/>
    </source>
</evidence>
<keyword evidence="3" id="KW-0813">Transport</keyword>
<gene>
    <name evidence="7" type="ORF">CKF54_04270</name>
</gene>
<name>A0A3A1Y3E2_9GAMM</name>
<reference evidence="7 8" key="1">
    <citation type="submission" date="2017-08" db="EMBL/GenBank/DDBJ databases">
        <title>Reclassification of Bisgaard taxon 37 and 44.</title>
        <authorList>
            <person name="Christensen H."/>
        </authorList>
    </citation>
    <scope>NUCLEOTIDE SEQUENCE [LARGE SCALE GENOMIC DNA]</scope>
    <source>
        <strain evidence="7 8">B96_3</strain>
    </source>
</reference>
<dbReference type="GO" id="GO:0015833">
    <property type="term" value="P:peptide transport"/>
    <property type="evidence" value="ECO:0007669"/>
    <property type="project" value="TreeGrafter"/>
</dbReference>
<dbReference type="RefSeq" id="WP_119525108.1">
    <property type="nucleotide sequence ID" value="NZ_NRHC01000047.1"/>
</dbReference>